<keyword evidence="1" id="KW-0732">Signal</keyword>
<evidence type="ECO:0000259" key="2">
    <source>
        <dbReference type="Pfam" id="PF18914"/>
    </source>
</evidence>
<dbReference type="RefSeq" id="WP_055117700.1">
    <property type="nucleotide sequence ID" value="NZ_CXWA01000004.1"/>
</dbReference>
<accession>A0A0M7AP80</accession>
<dbReference type="STRING" id="311410.LA5095_03803"/>
<dbReference type="Proteomes" id="UP000049983">
    <property type="component" value="Unassembled WGS sequence"/>
</dbReference>
<gene>
    <name evidence="3" type="ORF">LA5096_05085</name>
</gene>
<feature type="signal peptide" evidence="1">
    <location>
        <begin position="1"/>
        <end position="20"/>
    </location>
</feature>
<feature type="chain" id="PRO_5009788072" description="DUF5666 domain-containing protein" evidence="1">
    <location>
        <begin position="21"/>
        <end position="294"/>
    </location>
</feature>
<evidence type="ECO:0000313" key="3">
    <source>
        <dbReference type="EMBL" id="CTQ77296.1"/>
    </source>
</evidence>
<evidence type="ECO:0000256" key="1">
    <source>
        <dbReference type="SAM" id="SignalP"/>
    </source>
</evidence>
<dbReference type="OrthoDB" id="7706685at2"/>
<dbReference type="EMBL" id="CXWC01000013">
    <property type="protein sequence ID" value="CTQ77296.1"/>
    <property type="molecule type" value="Genomic_DNA"/>
</dbReference>
<dbReference type="GeneID" id="97672351"/>
<reference evidence="4" key="1">
    <citation type="submission" date="2015-07" db="EMBL/GenBank/DDBJ databases">
        <authorList>
            <person name="Rodrigo-Torres Lidia"/>
            <person name="Arahal R.David."/>
        </authorList>
    </citation>
    <scope>NUCLEOTIDE SEQUENCE [LARGE SCALE GENOMIC DNA]</scope>
    <source>
        <strain evidence="4">CECT 5096</strain>
    </source>
</reference>
<sequence>MLLRFIAAAAVLFSVGQTFAQDSEEREGGIVGTGIVGVITELGSIYVNGQKIEITNDLQVTGSVPGIAAGELKPGLTVAVVVRLEGNIWRAEHIRQVLPLVGPVEAIGDGMLTVLGTQVDLGALPLNATIGDWVAVSGLWKSERVSASSIDLLPDWQGPAEVSGTYFRPATGQPDRIGRTEISGISPRHLSSGDFARITGSPVPGGIEAERLESGVFDAQVGIVQVEGFYSEPKPDGLYTVLGSGLIAFTDRPGMIDLASRTIQCGIDGKLGEFSSSTLSPEEIEAVRTKLECL</sequence>
<name>A0A0M7AP80_9HYPH</name>
<feature type="domain" description="DUF5666" evidence="2">
    <location>
        <begin position="37"/>
        <end position="94"/>
    </location>
</feature>
<dbReference type="AlphaFoldDB" id="A0A0M7AP80"/>
<dbReference type="InterPro" id="IPR043724">
    <property type="entry name" value="DUF5666"/>
</dbReference>
<proteinExistence type="predicted"/>
<keyword evidence="4" id="KW-1185">Reference proteome</keyword>
<evidence type="ECO:0000313" key="4">
    <source>
        <dbReference type="Proteomes" id="UP000049983"/>
    </source>
</evidence>
<protein>
    <recommendedName>
        <fullName evidence="2">DUF5666 domain-containing protein</fullName>
    </recommendedName>
</protein>
<feature type="domain" description="DUF5666" evidence="2">
    <location>
        <begin position="102"/>
        <end position="150"/>
    </location>
</feature>
<organism evidence="3 4">
    <name type="scientific">Roseibium album</name>
    <dbReference type="NCBI Taxonomy" id="311410"/>
    <lineage>
        <taxon>Bacteria</taxon>
        <taxon>Pseudomonadati</taxon>
        <taxon>Pseudomonadota</taxon>
        <taxon>Alphaproteobacteria</taxon>
        <taxon>Hyphomicrobiales</taxon>
        <taxon>Stappiaceae</taxon>
        <taxon>Roseibium</taxon>
    </lineage>
</organism>
<dbReference type="Pfam" id="PF18914">
    <property type="entry name" value="DUF5666"/>
    <property type="match status" value="2"/>
</dbReference>